<proteinExistence type="predicted"/>
<dbReference type="InterPro" id="IPR001810">
    <property type="entry name" value="F-box_dom"/>
</dbReference>
<dbReference type="AlphaFoldDB" id="A0A9P5PVU0"/>
<dbReference type="SUPFAM" id="SSF81383">
    <property type="entry name" value="F-box domain"/>
    <property type="match status" value="1"/>
</dbReference>
<name>A0A9P5PVU0_9AGAR</name>
<dbReference type="PROSITE" id="PS50181">
    <property type="entry name" value="FBOX"/>
    <property type="match status" value="1"/>
</dbReference>
<evidence type="ECO:0000259" key="1">
    <source>
        <dbReference type="PROSITE" id="PS50181"/>
    </source>
</evidence>
<dbReference type="EMBL" id="JADNRY010000042">
    <property type="protein sequence ID" value="KAF9070228.1"/>
    <property type="molecule type" value="Genomic_DNA"/>
</dbReference>
<evidence type="ECO:0000313" key="3">
    <source>
        <dbReference type="Proteomes" id="UP000772434"/>
    </source>
</evidence>
<dbReference type="CDD" id="cd09917">
    <property type="entry name" value="F-box_SF"/>
    <property type="match status" value="1"/>
</dbReference>
<comment type="caution">
    <text evidence="2">The sequence shown here is derived from an EMBL/GenBank/DDBJ whole genome shotgun (WGS) entry which is preliminary data.</text>
</comment>
<evidence type="ECO:0000313" key="2">
    <source>
        <dbReference type="EMBL" id="KAF9070228.1"/>
    </source>
</evidence>
<keyword evidence="3" id="KW-1185">Reference proteome</keyword>
<dbReference type="Proteomes" id="UP000772434">
    <property type="component" value="Unassembled WGS sequence"/>
</dbReference>
<dbReference type="InterPro" id="IPR036047">
    <property type="entry name" value="F-box-like_dom_sf"/>
</dbReference>
<dbReference type="Pfam" id="PF12937">
    <property type="entry name" value="F-box-like"/>
    <property type="match status" value="1"/>
</dbReference>
<reference evidence="2" key="1">
    <citation type="submission" date="2020-11" db="EMBL/GenBank/DDBJ databases">
        <authorList>
            <consortium name="DOE Joint Genome Institute"/>
            <person name="Ahrendt S."/>
            <person name="Riley R."/>
            <person name="Andreopoulos W."/>
            <person name="Labutti K."/>
            <person name="Pangilinan J."/>
            <person name="Ruiz-Duenas F.J."/>
            <person name="Barrasa J.M."/>
            <person name="Sanchez-Garcia M."/>
            <person name="Camarero S."/>
            <person name="Miyauchi S."/>
            <person name="Serrano A."/>
            <person name="Linde D."/>
            <person name="Babiker R."/>
            <person name="Drula E."/>
            <person name="Ayuso-Fernandez I."/>
            <person name="Pacheco R."/>
            <person name="Padilla G."/>
            <person name="Ferreira P."/>
            <person name="Barriuso J."/>
            <person name="Kellner H."/>
            <person name="Castanera R."/>
            <person name="Alfaro M."/>
            <person name="Ramirez L."/>
            <person name="Pisabarro A.G."/>
            <person name="Kuo A."/>
            <person name="Tritt A."/>
            <person name="Lipzen A."/>
            <person name="He G."/>
            <person name="Yan M."/>
            <person name="Ng V."/>
            <person name="Cullen D."/>
            <person name="Martin F."/>
            <person name="Rosso M.-N."/>
            <person name="Henrissat B."/>
            <person name="Hibbett D."/>
            <person name="Martinez A.T."/>
            <person name="Grigoriev I.V."/>
        </authorList>
    </citation>
    <scope>NUCLEOTIDE SEQUENCE</scope>
    <source>
        <strain evidence="2">AH 40177</strain>
    </source>
</reference>
<organism evidence="2 3">
    <name type="scientific">Rhodocollybia butyracea</name>
    <dbReference type="NCBI Taxonomy" id="206335"/>
    <lineage>
        <taxon>Eukaryota</taxon>
        <taxon>Fungi</taxon>
        <taxon>Dikarya</taxon>
        <taxon>Basidiomycota</taxon>
        <taxon>Agaricomycotina</taxon>
        <taxon>Agaricomycetes</taxon>
        <taxon>Agaricomycetidae</taxon>
        <taxon>Agaricales</taxon>
        <taxon>Marasmiineae</taxon>
        <taxon>Omphalotaceae</taxon>
        <taxon>Rhodocollybia</taxon>
    </lineage>
</organism>
<feature type="domain" description="F-box" evidence="1">
    <location>
        <begin position="15"/>
        <end position="65"/>
    </location>
</feature>
<sequence>MMEIKGNTSDSDSANEILRTFPPELLARIFSYCPSGTITCPANFTQTSSHWRAVAYSSPSLWTTLTVKLSCKVETDADASRFELAITDQISRSSDLSIALSFFPPSFRNSSTYPSQLQTDLYEKLCRNIVTKFSGKWRFLKIPLFWEAHDFFGSTKELAALEELEINTVPCDIPGCHELFPATPCLRKQTFYLSRRPSMACLERFIPTSIIDLNLVSAPGVLGFASYFIHDFLKLDKFQHLTRLELDRVGWTEPCVLPSESFPRLVVFSLEGSINAMGDLLGSLDLPLLRELSLATSMFQRNGEQGPKVGPALLGLQKMSRFPLVSLSLTWIHQLDDFVQFLSSAATLEELHIRAEGDTDTSRLMKSICYDGHRPEQQILPHLKVFSATSLQDSEGVNCSHFVDFIRSRWWPPTSEPQSSGVDKLQSLDILGCYLNNTTKSELEICRSQGLRC</sequence>
<accession>A0A9P5PVU0</accession>
<gene>
    <name evidence="2" type="ORF">BDP27DRAFT_1324024</name>
</gene>
<protein>
    <recommendedName>
        <fullName evidence="1">F-box domain-containing protein</fullName>
    </recommendedName>
</protein>
<dbReference type="Gene3D" id="1.20.1280.50">
    <property type="match status" value="1"/>
</dbReference>
<dbReference type="OrthoDB" id="2910560at2759"/>